<evidence type="ECO:0000256" key="3">
    <source>
        <dbReference type="ARBA" id="ARBA00006247"/>
    </source>
</evidence>
<keyword evidence="6" id="KW-0862">Zinc</keyword>
<comment type="similarity">
    <text evidence="3">Belongs to the peptidase M20A family.</text>
</comment>
<dbReference type="Gene3D" id="3.40.630.10">
    <property type="entry name" value="Zn peptidases"/>
    <property type="match status" value="2"/>
</dbReference>
<dbReference type="NCBIfam" id="NF010589">
    <property type="entry name" value="PRK13983.1"/>
    <property type="match status" value="1"/>
</dbReference>
<dbReference type="InterPro" id="IPR036264">
    <property type="entry name" value="Bact_exopeptidase_dim_dom"/>
</dbReference>
<keyword evidence="5" id="KW-0378">Hydrolase</keyword>
<keyword evidence="7" id="KW-0170">Cobalt</keyword>
<dbReference type="PANTHER" id="PTHR43808:SF32">
    <property type="entry name" value="ARGE_DAPE-RELATED DEACYLASE"/>
    <property type="match status" value="1"/>
</dbReference>
<dbReference type="SUPFAM" id="SSF53187">
    <property type="entry name" value="Zn-dependent exopeptidases"/>
    <property type="match status" value="1"/>
</dbReference>
<evidence type="ECO:0000256" key="1">
    <source>
        <dbReference type="ARBA" id="ARBA00001941"/>
    </source>
</evidence>
<proteinExistence type="inferred from homology"/>
<evidence type="ECO:0000256" key="2">
    <source>
        <dbReference type="ARBA" id="ARBA00001947"/>
    </source>
</evidence>
<dbReference type="GO" id="GO:0046872">
    <property type="term" value="F:metal ion binding"/>
    <property type="evidence" value="ECO:0007669"/>
    <property type="project" value="UniProtKB-KW"/>
</dbReference>
<protein>
    <submittedName>
        <fullName evidence="9">Diaminopimelate aminotransferase</fullName>
    </submittedName>
</protein>
<name>A0A1F7X1F4_9BACT</name>
<comment type="cofactor">
    <cofactor evidence="2">
        <name>Zn(2+)</name>
        <dbReference type="ChEBI" id="CHEBI:29105"/>
    </cofactor>
</comment>
<dbReference type="InterPro" id="IPR011650">
    <property type="entry name" value="Peptidase_M20_dimer"/>
</dbReference>
<dbReference type="Proteomes" id="UP000178735">
    <property type="component" value="Unassembled WGS sequence"/>
</dbReference>
<dbReference type="GO" id="GO:0008483">
    <property type="term" value="F:transaminase activity"/>
    <property type="evidence" value="ECO:0007669"/>
    <property type="project" value="UniProtKB-KW"/>
</dbReference>
<dbReference type="AlphaFoldDB" id="A0A1F7X1F4"/>
<dbReference type="PANTHER" id="PTHR43808">
    <property type="entry name" value="ACETYLORNITHINE DEACETYLASE"/>
    <property type="match status" value="1"/>
</dbReference>
<gene>
    <name evidence="9" type="ORF">A2008_01410</name>
</gene>
<dbReference type="Pfam" id="PF01546">
    <property type="entry name" value="Peptidase_M20"/>
    <property type="match status" value="1"/>
</dbReference>
<evidence type="ECO:0000256" key="7">
    <source>
        <dbReference type="ARBA" id="ARBA00023285"/>
    </source>
</evidence>
<reference evidence="9 10" key="1">
    <citation type="journal article" date="2016" name="Nat. Commun.">
        <title>Thousands of microbial genomes shed light on interconnected biogeochemical processes in an aquifer system.</title>
        <authorList>
            <person name="Anantharaman K."/>
            <person name="Brown C.T."/>
            <person name="Hug L.A."/>
            <person name="Sharon I."/>
            <person name="Castelle C.J."/>
            <person name="Probst A.J."/>
            <person name="Thomas B.C."/>
            <person name="Singh A."/>
            <person name="Wilkins M.J."/>
            <person name="Karaoz U."/>
            <person name="Brodie E.L."/>
            <person name="Williams K.H."/>
            <person name="Hubbard S.S."/>
            <person name="Banfield J.F."/>
        </authorList>
    </citation>
    <scope>NUCLEOTIDE SEQUENCE [LARGE SCALE GENOMIC DNA]</scope>
</reference>
<comment type="cofactor">
    <cofactor evidence="1">
        <name>Co(2+)</name>
        <dbReference type="ChEBI" id="CHEBI:48828"/>
    </cofactor>
</comment>
<organism evidence="9 10">
    <name type="scientific">Candidatus Wallbacteria bacterium GWC2_49_35</name>
    <dbReference type="NCBI Taxonomy" id="1817813"/>
    <lineage>
        <taxon>Bacteria</taxon>
        <taxon>Candidatus Walliibacteriota</taxon>
    </lineage>
</organism>
<keyword evidence="4" id="KW-0479">Metal-binding</keyword>
<dbReference type="InterPro" id="IPR050072">
    <property type="entry name" value="Peptidase_M20A"/>
</dbReference>
<keyword evidence="9" id="KW-0808">Transferase</keyword>
<dbReference type="Gene3D" id="3.30.70.360">
    <property type="match status" value="1"/>
</dbReference>
<feature type="domain" description="Peptidase M20 dimerisation" evidence="8">
    <location>
        <begin position="200"/>
        <end position="309"/>
    </location>
</feature>
<dbReference type="SUPFAM" id="SSF55031">
    <property type="entry name" value="Bacterial exopeptidase dimerisation domain"/>
    <property type="match status" value="1"/>
</dbReference>
<evidence type="ECO:0000256" key="4">
    <source>
        <dbReference type="ARBA" id="ARBA00022723"/>
    </source>
</evidence>
<evidence type="ECO:0000313" key="9">
    <source>
        <dbReference type="EMBL" id="OGM08801.1"/>
    </source>
</evidence>
<evidence type="ECO:0000256" key="5">
    <source>
        <dbReference type="ARBA" id="ARBA00022801"/>
    </source>
</evidence>
<dbReference type="InterPro" id="IPR010182">
    <property type="entry name" value="ArgE/DapE"/>
</dbReference>
<dbReference type="GO" id="GO:0016787">
    <property type="term" value="F:hydrolase activity"/>
    <property type="evidence" value="ECO:0007669"/>
    <property type="project" value="UniProtKB-KW"/>
</dbReference>
<keyword evidence="9" id="KW-0032">Aminotransferase</keyword>
<dbReference type="InterPro" id="IPR002933">
    <property type="entry name" value="Peptidase_M20"/>
</dbReference>
<evidence type="ECO:0000256" key="6">
    <source>
        <dbReference type="ARBA" id="ARBA00022833"/>
    </source>
</evidence>
<dbReference type="Pfam" id="PF07687">
    <property type="entry name" value="M20_dimer"/>
    <property type="match status" value="1"/>
</dbReference>
<evidence type="ECO:0000313" key="10">
    <source>
        <dbReference type="Proteomes" id="UP000178735"/>
    </source>
</evidence>
<dbReference type="EMBL" id="MGFH01000002">
    <property type="protein sequence ID" value="OGM08801.1"/>
    <property type="molecule type" value="Genomic_DNA"/>
</dbReference>
<comment type="caution">
    <text evidence="9">The sequence shown here is derived from an EMBL/GenBank/DDBJ whole genome shotgun (WGS) entry which is preliminary data.</text>
</comment>
<sequence length="410" mass="45645">MLDKLIKRIQSYRDDMIKLQTEITAIPALSPENGGDGEHEKSEYIKKVLEGFGFSGIKMYHAPDERCKTKARPSLVAKVPGRSSDKTFWVMSHADIVPPGELSMWESDPYKVVVKDGKLIGRGVEDNQQGLVSSVFALKAFMDEKITPEFDLGLLIVADEETGSQYGLGYLAKNHPELFGKNDIIVVPDGGNPDGTMVEIAEKSIMWMKVRTIGKQCHGSRPECGNNAHKANAYLTVKFDNLYKDFPARDELFDPPISTFEPTKKDANVPNINTIPGDDVFYMDCRIMPCYDLKKEIISKMRSYADEIEKQFGVKVEFSYPQIEQAAPATSGDSPVVKLICAAVRDIYKKEAKLEGIGGGTVAAFFRRAGIPCVVWSKLDESCHQPNEYCHIANMIGDAQVFAHMIVNMK</sequence>
<dbReference type="STRING" id="1817813.A2008_01410"/>
<dbReference type="NCBIfam" id="TIGR01910">
    <property type="entry name" value="DapE-ArgE"/>
    <property type="match status" value="1"/>
</dbReference>
<evidence type="ECO:0000259" key="8">
    <source>
        <dbReference type="Pfam" id="PF07687"/>
    </source>
</evidence>
<accession>A0A1F7X1F4</accession>